<feature type="domain" description="Alpha-L-arabinofuranosidase C-terminal" evidence="9">
    <location>
        <begin position="334"/>
        <end position="521"/>
    </location>
</feature>
<evidence type="ECO:0000256" key="1">
    <source>
        <dbReference type="ARBA" id="ARBA00001462"/>
    </source>
</evidence>
<dbReference type="EMBL" id="JBHSAW010000003">
    <property type="protein sequence ID" value="MFC4094947.1"/>
    <property type="molecule type" value="Genomic_DNA"/>
</dbReference>
<accession>A0ABV8JK86</accession>
<dbReference type="Pfam" id="PF06964">
    <property type="entry name" value="Alpha-L-AF_C"/>
    <property type="match status" value="1"/>
</dbReference>
<dbReference type="InterPro" id="IPR010720">
    <property type="entry name" value="Alpha-L-AF_C"/>
</dbReference>
<dbReference type="Proteomes" id="UP001595814">
    <property type="component" value="Unassembled WGS sequence"/>
</dbReference>
<name>A0ABV8JK86_9FLAO</name>
<evidence type="ECO:0000256" key="2">
    <source>
        <dbReference type="ARBA" id="ARBA00007186"/>
    </source>
</evidence>
<gene>
    <name evidence="10" type="ORF">ACFOUT_03620</name>
</gene>
<dbReference type="Pfam" id="PF22848">
    <property type="entry name" value="ASD1_dom"/>
    <property type="match status" value="1"/>
</dbReference>
<dbReference type="SUPFAM" id="SSF51445">
    <property type="entry name" value="(Trans)glycosidases"/>
    <property type="match status" value="1"/>
</dbReference>
<keyword evidence="7" id="KW-0326">Glycosidase</keyword>
<reference evidence="11" key="1">
    <citation type="journal article" date="2019" name="Int. J. Syst. Evol. Microbiol.">
        <title>The Global Catalogue of Microorganisms (GCM) 10K type strain sequencing project: providing services to taxonomists for standard genome sequencing and annotation.</title>
        <authorList>
            <consortium name="The Broad Institute Genomics Platform"/>
            <consortium name="The Broad Institute Genome Sequencing Center for Infectious Disease"/>
            <person name="Wu L."/>
            <person name="Ma J."/>
        </authorList>
    </citation>
    <scope>NUCLEOTIDE SEQUENCE [LARGE SCALE GENOMIC DNA]</scope>
    <source>
        <strain evidence="11">CECT 7477</strain>
    </source>
</reference>
<organism evidence="10 11">
    <name type="scientific">Euzebyella saccharophila</name>
    <dbReference type="NCBI Taxonomy" id="679664"/>
    <lineage>
        <taxon>Bacteria</taxon>
        <taxon>Pseudomonadati</taxon>
        <taxon>Bacteroidota</taxon>
        <taxon>Flavobacteriia</taxon>
        <taxon>Flavobacteriales</taxon>
        <taxon>Flavobacteriaceae</taxon>
        <taxon>Euzebyella</taxon>
    </lineage>
</organism>
<proteinExistence type="inferred from homology"/>
<keyword evidence="6" id="KW-0119">Carbohydrate metabolism</keyword>
<dbReference type="EC" id="3.2.1.55" evidence="4"/>
<keyword evidence="11" id="KW-1185">Reference proteome</keyword>
<comment type="similarity">
    <text evidence="2">Belongs to the glycosyl hydrolase 51 family.</text>
</comment>
<dbReference type="PANTHER" id="PTHR43576:SF2">
    <property type="entry name" value="INTRACELLULAR EXO-ALPHA-L-ARABINOFURANOSIDASE 2"/>
    <property type="match status" value="1"/>
</dbReference>
<evidence type="ECO:0000256" key="5">
    <source>
        <dbReference type="ARBA" id="ARBA00022801"/>
    </source>
</evidence>
<dbReference type="RefSeq" id="WP_192462146.1">
    <property type="nucleotide sequence ID" value="NZ_JACYFJ010000003.1"/>
</dbReference>
<dbReference type="Gene3D" id="3.20.20.80">
    <property type="entry name" value="Glycosidases"/>
    <property type="match status" value="1"/>
</dbReference>
<evidence type="ECO:0000256" key="3">
    <source>
        <dbReference type="ARBA" id="ARBA00011165"/>
    </source>
</evidence>
<dbReference type="PANTHER" id="PTHR43576">
    <property type="entry name" value="ALPHA-L-ARABINOFURANOSIDASE C-RELATED"/>
    <property type="match status" value="1"/>
</dbReference>
<evidence type="ECO:0000256" key="7">
    <source>
        <dbReference type="ARBA" id="ARBA00023295"/>
    </source>
</evidence>
<sequence length="528" mass="60118">MATNLFPLAKKLRFSFRRKVKLSGLLCLALVSTVFAQNTVKIDFSAEKSKDTISKHIYGHFAEHLGRCIYEGLYVGEENKTIPNTDGVRNDIIEALKELDIPNLRWPGGCFADTYHWKDGVGPQSERPTIVNRWWGGTTEDNSFGTHNFLNLCEVLEAEPYLSANVGSGTVQELIDWVQYTNHDGTSPMADWRRKNGREEPWKVKYWGVGNEAWGCGGNMTAEYYANIYRQYATFMAGWSGESEVYRIASGASEDDYHWTETLMKNVPHELMEAVALHDYAVFNWDVKGPSVNFDEEIYFKTMEQALNMEEYVTKHIEIMDKYDPDGKVDLFVDEWGGWYDAEPEVKNGVLYQQNTIRDVMIAGTVLNTFNNHARRVKMANLAQVVNVLQAVILTDEEKMIKTPTYHVMHMYKVHHDALLIPTEIENNAEYRGLPVVSVSASENSDGKKHISIVNIDPEKEISIEINVANLNSKNFEAQILTSPKLQDHNTFENADKVIPKPFKEFKVRKGILNLKLPAHSLVMLSSD</sequence>
<comment type="subunit">
    <text evidence="3">Homohexamer; trimer of dimers.</text>
</comment>
<keyword evidence="8" id="KW-0732">Signal</keyword>
<feature type="chain" id="PRO_5047420932" description="non-reducing end alpha-L-arabinofuranosidase" evidence="8">
    <location>
        <begin position="37"/>
        <end position="528"/>
    </location>
</feature>
<dbReference type="SMART" id="SM00813">
    <property type="entry name" value="Alpha-L-AF_C"/>
    <property type="match status" value="1"/>
</dbReference>
<dbReference type="InterPro" id="IPR055235">
    <property type="entry name" value="ASD1_cat"/>
</dbReference>
<evidence type="ECO:0000313" key="10">
    <source>
        <dbReference type="EMBL" id="MFC4094947.1"/>
    </source>
</evidence>
<dbReference type="InterPro" id="IPR013780">
    <property type="entry name" value="Glyco_hydro_b"/>
</dbReference>
<evidence type="ECO:0000256" key="6">
    <source>
        <dbReference type="ARBA" id="ARBA00023277"/>
    </source>
</evidence>
<dbReference type="Gene3D" id="2.60.40.1180">
    <property type="entry name" value="Golgi alpha-mannosidase II"/>
    <property type="match status" value="1"/>
</dbReference>
<feature type="signal peptide" evidence="8">
    <location>
        <begin position="1"/>
        <end position="36"/>
    </location>
</feature>
<comment type="caution">
    <text evidence="10">The sequence shown here is derived from an EMBL/GenBank/DDBJ whole genome shotgun (WGS) entry which is preliminary data.</text>
</comment>
<dbReference type="InterPro" id="IPR017853">
    <property type="entry name" value="GH"/>
</dbReference>
<evidence type="ECO:0000256" key="4">
    <source>
        <dbReference type="ARBA" id="ARBA00012670"/>
    </source>
</evidence>
<keyword evidence="5" id="KW-0378">Hydrolase</keyword>
<evidence type="ECO:0000259" key="9">
    <source>
        <dbReference type="SMART" id="SM00813"/>
    </source>
</evidence>
<dbReference type="SUPFAM" id="SSF51011">
    <property type="entry name" value="Glycosyl hydrolase domain"/>
    <property type="match status" value="1"/>
</dbReference>
<protein>
    <recommendedName>
        <fullName evidence="4">non-reducing end alpha-L-arabinofuranosidase</fullName>
        <ecNumber evidence="4">3.2.1.55</ecNumber>
    </recommendedName>
</protein>
<evidence type="ECO:0000313" key="11">
    <source>
        <dbReference type="Proteomes" id="UP001595814"/>
    </source>
</evidence>
<evidence type="ECO:0000256" key="8">
    <source>
        <dbReference type="SAM" id="SignalP"/>
    </source>
</evidence>
<comment type="catalytic activity">
    <reaction evidence="1">
        <text>Hydrolysis of terminal non-reducing alpha-L-arabinofuranoside residues in alpha-L-arabinosides.</text>
        <dbReference type="EC" id="3.2.1.55"/>
    </reaction>
</comment>